<evidence type="ECO:0000256" key="5">
    <source>
        <dbReference type="ARBA" id="ARBA00007417"/>
    </source>
</evidence>
<dbReference type="NCBIfam" id="TIGR00326">
    <property type="entry name" value="eubact_ribD"/>
    <property type="match status" value="1"/>
</dbReference>
<evidence type="ECO:0000313" key="18">
    <source>
        <dbReference type="EMBL" id="BBU68627.1"/>
    </source>
</evidence>
<dbReference type="CDD" id="cd01284">
    <property type="entry name" value="Riboflavin_deaminase-reductase"/>
    <property type="match status" value="1"/>
</dbReference>
<evidence type="ECO:0000256" key="14">
    <source>
        <dbReference type="PIRSR" id="PIRSR006769-1"/>
    </source>
</evidence>
<feature type="binding site" evidence="15">
    <location>
        <position position="220"/>
    </location>
    <ligand>
        <name>substrate</name>
    </ligand>
</feature>
<comment type="pathway">
    <text evidence="3 13">Cofactor biosynthesis; riboflavin biosynthesis; 5-amino-6-(D-ribitylamino)uracil from GTP: step 3/4.</text>
</comment>
<evidence type="ECO:0000256" key="15">
    <source>
        <dbReference type="PIRSR" id="PIRSR006769-2"/>
    </source>
</evidence>
<evidence type="ECO:0000256" key="11">
    <source>
        <dbReference type="ARBA" id="ARBA00023002"/>
    </source>
</evidence>
<dbReference type="PROSITE" id="PS00903">
    <property type="entry name" value="CYT_DCMP_DEAMINASES_1"/>
    <property type="match status" value="1"/>
</dbReference>
<evidence type="ECO:0000256" key="8">
    <source>
        <dbReference type="ARBA" id="ARBA00022801"/>
    </source>
</evidence>
<dbReference type="EC" id="1.1.1.193" evidence="13"/>
<dbReference type="InterPro" id="IPR050765">
    <property type="entry name" value="Riboflavin_Biosynth_HTPR"/>
</dbReference>
<sequence length="381" mass="40107">MPEATIQMPTAADAAWMARALQLAIHGLYTTGVNPRVGCVLVKDNQLIGEGWHERAGEAHAEVMALRDAERRGHDVKGATAYVTLEPCAHHGKTPPCAEALINAGISRVVAAMADPNPLVAGKGFALLQAAGIAVAAPLMAAEAEALNVGFVKRMRLGLPWVRLKMAGSLDGRSALANGQSQWITGPEARADGHRFRARAQAIITGVGTVVADDPQLTVRGVDAPTGQTGQPLPRIAPLRVVVDSQLRTPTSANILRGGGLIATASVDPIKTAALQAAGAEIVVLPSVDGRVDLDALLRHLAQRGTNEVHVEAGAQLSGSFIKADLVDELLLYMAPTLLGSDARGWFDGLNLMTLDQKVLLQFQDVRMVGPDLRIIARAVK</sequence>
<dbReference type="NCBIfam" id="TIGR00227">
    <property type="entry name" value="ribD_Cterm"/>
    <property type="match status" value="1"/>
</dbReference>
<feature type="binding site" evidence="15">
    <location>
        <position position="167"/>
    </location>
    <ligand>
        <name>substrate</name>
    </ligand>
</feature>
<comment type="catalytic activity">
    <reaction evidence="13">
        <text>2,5-diamino-6-hydroxy-4-(5-phosphoribosylamino)-pyrimidine + H2O + H(+) = 5-amino-6-(5-phospho-D-ribosylamino)uracil + NH4(+)</text>
        <dbReference type="Rhea" id="RHEA:21868"/>
        <dbReference type="ChEBI" id="CHEBI:15377"/>
        <dbReference type="ChEBI" id="CHEBI:15378"/>
        <dbReference type="ChEBI" id="CHEBI:28938"/>
        <dbReference type="ChEBI" id="CHEBI:58453"/>
        <dbReference type="ChEBI" id="CHEBI:58614"/>
        <dbReference type="EC" id="3.5.4.26"/>
    </reaction>
</comment>
<feature type="binding site" evidence="16">
    <location>
        <position position="88"/>
    </location>
    <ligand>
        <name>Zn(2+)</name>
        <dbReference type="ChEBI" id="CHEBI:29105"/>
        <note>catalytic</note>
    </ligand>
</feature>
<feature type="binding site" evidence="16">
    <location>
        <position position="60"/>
    </location>
    <ligand>
        <name>Zn(2+)</name>
        <dbReference type="ChEBI" id="CHEBI:29105"/>
        <note>catalytic</note>
    </ligand>
</feature>
<feature type="binding site" evidence="15">
    <location>
        <position position="245"/>
    </location>
    <ligand>
        <name>NADP(+)</name>
        <dbReference type="ChEBI" id="CHEBI:58349"/>
    </ligand>
</feature>
<keyword evidence="11 13" id="KW-0560">Oxidoreductase</keyword>
<dbReference type="InterPro" id="IPR002734">
    <property type="entry name" value="RibDG_C"/>
</dbReference>
<evidence type="ECO:0000313" key="19">
    <source>
        <dbReference type="Proteomes" id="UP000463961"/>
    </source>
</evidence>
<keyword evidence="12" id="KW-0511">Multifunctional enzyme</keyword>
<keyword evidence="19" id="KW-1185">Reference proteome</keyword>
<dbReference type="GO" id="GO:0008703">
    <property type="term" value="F:5-amino-6-(5-phosphoribosylamino)uracil reductase activity"/>
    <property type="evidence" value="ECO:0007669"/>
    <property type="project" value="UniProtKB-EC"/>
</dbReference>
<dbReference type="FunFam" id="3.40.140.10:FF:000025">
    <property type="entry name" value="Riboflavin biosynthesis protein RibD"/>
    <property type="match status" value="1"/>
</dbReference>
<dbReference type="RefSeq" id="WP_242451463.1">
    <property type="nucleotide sequence ID" value="NZ_AP022345.1"/>
</dbReference>
<accession>A0A7R6QWE4</accession>
<evidence type="ECO:0000259" key="17">
    <source>
        <dbReference type="PROSITE" id="PS51747"/>
    </source>
</evidence>
<protein>
    <recommendedName>
        <fullName evidence="13">Riboflavin biosynthesis protein RibD</fullName>
    </recommendedName>
    <domain>
        <recommendedName>
            <fullName evidence="13">Diaminohydroxyphosphoribosylaminopyrimidine deaminase</fullName>
            <shortName evidence="13">DRAP deaminase</shortName>
            <ecNumber evidence="13">3.5.4.26</ecNumber>
        </recommendedName>
        <alternativeName>
            <fullName evidence="13">Riboflavin-specific deaminase</fullName>
        </alternativeName>
    </domain>
    <domain>
        <recommendedName>
            <fullName evidence="13">5-amino-6-(5-phosphoribosylamino)uracil reductase</fullName>
            <ecNumber evidence="13">1.1.1.193</ecNumber>
        </recommendedName>
        <alternativeName>
            <fullName evidence="13">HTP reductase</fullName>
        </alternativeName>
    </domain>
</protein>
<feature type="active site" description="Proton donor" evidence="14">
    <location>
        <position position="62"/>
    </location>
</feature>
<dbReference type="EC" id="3.5.4.26" evidence="13"/>
<dbReference type="PROSITE" id="PS51747">
    <property type="entry name" value="CYT_DCMP_DEAMINASES_2"/>
    <property type="match status" value="1"/>
</dbReference>
<feature type="binding site" evidence="15">
    <location>
        <position position="217"/>
    </location>
    <ligand>
        <name>substrate</name>
    </ligand>
</feature>
<evidence type="ECO:0000256" key="12">
    <source>
        <dbReference type="ARBA" id="ARBA00023268"/>
    </source>
</evidence>
<dbReference type="SUPFAM" id="SSF53927">
    <property type="entry name" value="Cytidine deaminase-like"/>
    <property type="match status" value="1"/>
</dbReference>
<organism evidence="18 19">
    <name type="scientific">Fluviibacter phosphoraccumulans</name>
    <dbReference type="NCBI Taxonomy" id="1751046"/>
    <lineage>
        <taxon>Bacteria</taxon>
        <taxon>Pseudomonadati</taxon>
        <taxon>Pseudomonadota</taxon>
        <taxon>Betaproteobacteria</taxon>
        <taxon>Rhodocyclales</taxon>
        <taxon>Fluviibacteraceae</taxon>
        <taxon>Fluviibacter</taxon>
    </lineage>
</organism>
<feature type="binding site" evidence="15">
    <location>
        <position position="183"/>
    </location>
    <ligand>
        <name>substrate</name>
    </ligand>
</feature>
<dbReference type="AlphaFoldDB" id="A0A7R6QWE4"/>
<feature type="binding site" evidence="15">
    <location>
        <position position="181"/>
    </location>
    <ligand>
        <name>substrate</name>
    </ligand>
</feature>
<keyword evidence="6 13" id="KW-0686">Riboflavin biosynthesis</keyword>
<keyword evidence="8 13" id="KW-0378">Hydrolase</keyword>
<dbReference type="InterPro" id="IPR011549">
    <property type="entry name" value="RibD_C"/>
</dbReference>
<dbReference type="UniPathway" id="UPA00275">
    <property type="reaction ID" value="UER00401"/>
</dbReference>
<dbReference type="SUPFAM" id="SSF53597">
    <property type="entry name" value="Dihydrofolate reductase-like"/>
    <property type="match status" value="1"/>
</dbReference>
<evidence type="ECO:0000256" key="2">
    <source>
        <dbReference type="ARBA" id="ARBA00004882"/>
    </source>
</evidence>
<feature type="binding site" evidence="15">
    <location>
        <position position="197"/>
    </location>
    <ligand>
        <name>substrate</name>
    </ligand>
</feature>
<dbReference type="GO" id="GO:0008835">
    <property type="term" value="F:diaminohydroxyphosphoribosylaminopyrimidine deaminase activity"/>
    <property type="evidence" value="ECO:0007669"/>
    <property type="project" value="UniProtKB-EC"/>
</dbReference>
<dbReference type="Pfam" id="PF01872">
    <property type="entry name" value="RibD_C"/>
    <property type="match status" value="1"/>
</dbReference>
<feature type="binding site" evidence="16">
    <location>
        <position position="97"/>
    </location>
    <ligand>
        <name>Zn(2+)</name>
        <dbReference type="ChEBI" id="CHEBI:29105"/>
        <note>catalytic</note>
    </ligand>
</feature>
<name>A0A7R6QWE4_9RHOO</name>
<feature type="binding site" evidence="15">
    <location>
        <position position="213"/>
    </location>
    <ligand>
        <name>NADP(+)</name>
        <dbReference type="ChEBI" id="CHEBI:58349"/>
    </ligand>
</feature>
<dbReference type="InterPro" id="IPR004794">
    <property type="entry name" value="Eubact_RibD"/>
</dbReference>
<evidence type="ECO:0000256" key="10">
    <source>
        <dbReference type="ARBA" id="ARBA00022857"/>
    </source>
</evidence>
<dbReference type="InterPro" id="IPR002125">
    <property type="entry name" value="CMP_dCMP_dom"/>
</dbReference>
<dbReference type="Gene3D" id="3.40.140.10">
    <property type="entry name" value="Cytidine Deaminase, domain 2"/>
    <property type="match status" value="1"/>
</dbReference>
<dbReference type="Pfam" id="PF00383">
    <property type="entry name" value="dCMP_cyt_deam_1"/>
    <property type="match status" value="1"/>
</dbReference>
<feature type="binding site" evidence="15">
    <location>
        <position position="312"/>
    </location>
    <ligand>
        <name>substrate</name>
    </ligand>
</feature>
<dbReference type="EMBL" id="AP022345">
    <property type="protein sequence ID" value="BBU68627.1"/>
    <property type="molecule type" value="Genomic_DNA"/>
</dbReference>
<evidence type="ECO:0000256" key="1">
    <source>
        <dbReference type="ARBA" id="ARBA00002151"/>
    </source>
</evidence>
<dbReference type="Gene3D" id="3.40.430.10">
    <property type="entry name" value="Dihydrofolate Reductase, subunit A"/>
    <property type="match status" value="1"/>
</dbReference>
<feature type="binding site" evidence="15">
    <location>
        <begin position="314"/>
        <end position="320"/>
    </location>
    <ligand>
        <name>NADP(+)</name>
        <dbReference type="ChEBI" id="CHEBI:58349"/>
    </ligand>
</feature>
<evidence type="ECO:0000256" key="9">
    <source>
        <dbReference type="ARBA" id="ARBA00022833"/>
    </source>
</evidence>
<gene>
    <name evidence="18" type="primary">ribD</name>
    <name evidence="18" type="ORF">ICHIAU1_09100</name>
</gene>
<keyword evidence="9 13" id="KW-0862">Zinc</keyword>
<comment type="similarity">
    <text evidence="4 13">In the N-terminal section; belongs to the cytidine and deoxycytidylate deaminase family.</text>
</comment>
<dbReference type="GO" id="GO:0009231">
    <property type="term" value="P:riboflavin biosynthetic process"/>
    <property type="evidence" value="ECO:0007669"/>
    <property type="project" value="UniProtKB-UniPathway"/>
</dbReference>
<proteinExistence type="inferred from homology"/>
<dbReference type="InterPro" id="IPR016192">
    <property type="entry name" value="APOBEC/CMP_deaminase_Zn-bd"/>
</dbReference>
<dbReference type="PANTHER" id="PTHR38011:SF7">
    <property type="entry name" value="2,5-DIAMINO-6-RIBOSYLAMINO-4(3H)-PYRIMIDINONE 5'-PHOSPHATE REDUCTASE"/>
    <property type="match status" value="1"/>
</dbReference>
<dbReference type="InterPro" id="IPR024072">
    <property type="entry name" value="DHFR-like_dom_sf"/>
</dbReference>
<keyword evidence="10 13" id="KW-0521">NADP</keyword>
<dbReference type="PIRSF" id="PIRSF006769">
    <property type="entry name" value="RibD"/>
    <property type="match status" value="1"/>
</dbReference>
<evidence type="ECO:0000256" key="16">
    <source>
        <dbReference type="PIRSR" id="PIRSR006769-3"/>
    </source>
</evidence>
<comment type="function">
    <text evidence="1 13">Converts 2,5-diamino-6-(ribosylamino)-4(3h)-pyrimidinone 5'-phosphate into 5-amino-6-(ribosylamino)-2,4(1h,3h)-pyrimidinedione 5'-phosphate.</text>
</comment>
<dbReference type="InterPro" id="IPR016193">
    <property type="entry name" value="Cytidine_deaminase-like"/>
</dbReference>
<feature type="binding site" evidence="15">
    <location>
        <position position="209"/>
    </location>
    <ligand>
        <name>NADP(+)</name>
        <dbReference type="ChEBI" id="CHEBI:58349"/>
    </ligand>
</feature>
<dbReference type="PANTHER" id="PTHR38011">
    <property type="entry name" value="DIHYDROFOLATE REDUCTASE FAMILY PROTEIN (AFU_ORTHOLOGUE AFUA_8G06820)"/>
    <property type="match status" value="1"/>
</dbReference>
<comment type="catalytic activity">
    <reaction evidence="13">
        <text>5-amino-6-(5-phospho-D-ribitylamino)uracil + NADP(+) = 5-amino-6-(5-phospho-D-ribosylamino)uracil + NADPH + H(+)</text>
        <dbReference type="Rhea" id="RHEA:17845"/>
        <dbReference type="ChEBI" id="CHEBI:15378"/>
        <dbReference type="ChEBI" id="CHEBI:57783"/>
        <dbReference type="ChEBI" id="CHEBI:58349"/>
        <dbReference type="ChEBI" id="CHEBI:58421"/>
        <dbReference type="ChEBI" id="CHEBI:58453"/>
        <dbReference type="EC" id="1.1.1.193"/>
    </reaction>
</comment>
<comment type="cofactor">
    <cofactor evidence="13 16">
        <name>Zn(2+)</name>
        <dbReference type="ChEBI" id="CHEBI:29105"/>
    </cofactor>
    <text evidence="13 16">Binds 1 zinc ion.</text>
</comment>
<evidence type="ECO:0000256" key="6">
    <source>
        <dbReference type="ARBA" id="ARBA00022619"/>
    </source>
</evidence>
<evidence type="ECO:0000256" key="4">
    <source>
        <dbReference type="ARBA" id="ARBA00005259"/>
    </source>
</evidence>
<feature type="domain" description="CMP/dCMP-type deaminase" evidence="17">
    <location>
        <begin position="11"/>
        <end position="135"/>
    </location>
</feature>
<dbReference type="GO" id="GO:0008270">
    <property type="term" value="F:zinc ion binding"/>
    <property type="evidence" value="ECO:0007669"/>
    <property type="project" value="InterPro"/>
</dbReference>
<comment type="similarity">
    <text evidence="5 13">In the C-terminal section; belongs to the HTP reductase family.</text>
</comment>
<dbReference type="Proteomes" id="UP000463961">
    <property type="component" value="Chromosome"/>
</dbReference>
<keyword evidence="7 13" id="KW-0479">Metal-binding</keyword>
<comment type="pathway">
    <text evidence="2 13">Cofactor biosynthesis; riboflavin biosynthesis; 5-amino-6-(D-ribitylamino)uracil from GTP: step 2/4.</text>
</comment>
<evidence type="ECO:0000256" key="3">
    <source>
        <dbReference type="ARBA" id="ARBA00004910"/>
    </source>
</evidence>
<evidence type="ECO:0000256" key="13">
    <source>
        <dbReference type="PIRNR" id="PIRNR006769"/>
    </source>
</evidence>
<reference evidence="19" key="1">
    <citation type="submission" date="2020-01" db="EMBL/GenBank/DDBJ databases">
        <title>Phosphoaccumulans saitamaens gen. nov., sp. nov., a polyphosphate accumulating bacterium isolated from surface river water.</title>
        <authorList>
            <person name="Watanabe K."/>
            <person name="Suda W."/>
        </authorList>
    </citation>
    <scope>NUCLEOTIDE SEQUENCE [LARGE SCALE GENOMIC DNA]</scope>
    <source>
        <strain evidence="19">ICHIAU1</strain>
    </source>
</reference>
<dbReference type="GO" id="GO:0050661">
    <property type="term" value="F:NADP binding"/>
    <property type="evidence" value="ECO:0007669"/>
    <property type="project" value="InterPro"/>
</dbReference>
<evidence type="ECO:0000256" key="7">
    <source>
        <dbReference type="ARBA" id="ARBA00022723"/>
    </source>
</evidence>